<reference evidence="2" key="1">
    <citation type="journal article" date="2021" name="bioRxiv">
        <title>Unraveling nitrogen, sulfur and carbon metabolic pathways and microbial community transcriptional responses to substrate deprivation and toxicity stresses in a bioreactor mimicking anoxic brackish coastal sediment conditions.</title>
        <authorList>
            <person name="Martins P.D."/>
            <person name="Echeveste M.J."/>
            <person name="Arshad A."/>
            <person name="Kurth J."/>
            <person name="Ouboter H."/>
            <person name="Jetten M.S.M."/>
            <person name="Welte C.U."/>
        </authorList>
    </citation>
    <scope>NUCLEOTIDE SEQUENCE</scope>
    <source>
        <strain evidence="2">MAG_39</strain>
    </source>
</reference>
<dbReference type="Proteomes" id="UP000705867">
    <property type="component" value="Unassembled WGS sequence"/>
</dbReference>
<dbReference type="CDD" id="cd02440">
    <property type="entry name" value="AdoMet_MTases"/>
    <property type="match status" value="1"/>
</dbReference>
<dbReference type="GO" id="GO:0032259">
    <property type="term" value="P:methylation"/>
    <property type="evidence" value="ECO:0007669"/>
    <property type="project" value="UniProtKB-KW"/>
</dbReference>
<feature type="domain" description="Methyltransferase type 11" evidence="1">
    <location>
        <begin position="55"/>
        <end position="152"/>
    </location>
</feature>
<evidence type="ECO:0000313" key="3">
    <source>
        <dbReference type="Proteomes" id="UP000705867"/>
    </source>
</evidence>
<name>A0A953J5M7_9BACT</name>
<dbReference type="GO" id="GO:0008757">
    <property type="term" value="F:S-adenosylmethionine-dependent methyltransferase activity"/>
    <property type="evidence" value="ECO:0007669"/>
    <property type="project" value="InterPro"/>
</dbReference>
<dbReference type="AlphaFoldDB" id="A0A953J5M7"/>
<gene>
    <name evidence="2" type="ORF">K8I29_10905</name>
</gene>
<comment type="caution">
    <text evidence="2">The sequence shown here is derived from an EMBL/GenBank/DDBJ whole genome shotgun (WGS) entry which is preliminary data.</text>
</comment>
<evidence type="ECO:0000313" key="2">
    <source>
        <dbReference type="EMBL" id="MBZ0156701.1"/>
    </source>
</evidence>
<dbReference type="Gene3D" id="3.40.50.150">
    <property type="entry name" value="Vaccinia Virus protein VP39"/>
    <property type="match status" value="1"/>
</dbReference>
<dbReference type="EMBL" id="JAIOIV010000084">
    <property type="protein sequence ID" value="MBZ0156701.1"/>
    <property type="molecule type" value="Genomic_DNA"/>
</dbReference>
<dbReference type="InterPro" id="IPR029063">
    <property type="entry name" value="SAM-dependent_MTases_sf"/>
</dbReference>
<organism evidence="2 3">
    <name type="scientific">Candidatus Nitrobium versatile</name>
    <dbReference type="NCBI Taxonomy" id="2884831"/>
    <lineage>
        <taxon>Bacteria</taxon>
        <taxon>Pseudomonadati</taxon>
        <taxon>Nitrospirota</taxon>
        <taxon>Nitrospiria</taxon>
        <taxon>Nitrospirales</taxon>
        <taxon>Nitrospiraceae</taxon>
        <taxon>Candidatus Nitrobium</taxon>
    </lineage>
</organism>
<dbReference type="InterPro" id="IPR013216">
    <property type="entry name" value="Methyltransf_11"/>
</dbReference>
<evidence type="ECO:0000259" key="1">
    <source>
        <dbReference type="Pfam" id="PF08241"/>
    </source>
</evidence>
<keyword evidence="2" id="KW-0808">Transferase</keyword>
<dbReference type="PANTHER" id="PTHR43591">
    <property type="entry name" value="METHYLTRANSFERASE"/>
    <property type="match status" value="1"/>
</dbReference>
<dbReference type="Pfam" id="PF08241">
    <property type="entry name" value="Methyltransf_11"/>
    <property type="match status" value="1"/>
</dbReference>
<sequence length="270" mass="30851">MKSLSTKMVEESLAKPDIHRQWGDEYLIEENERFFNLAFDYVVRELNAPRDATILDAGCGICLHARRLAARGFNVVAVDFSESILREAEEAVRAAGLSRKITLRREDLLSLSFRDGSFDYIVCWGVLMHIPDVETALSELARVLRPGGLLVVSEGNMHSFQAKLRRDRCSIKGMQCLGVKRTPAGMEYWASSPAGMILTRHADMEWLIEKGRSNLLYVRSHVAGQFTDLYTRTPSRLSRKLIHLFNNFWFAHIRFPRLAFGNIVLFEKEV</sequence>
<reference evidence="2" key="2">
    <citation type="submission" date="2021-08" db="EMBL/GenBank/DDBJ databases">
        <authorList>
            <person name="Dalcin Martins P."/>
        </authorList>
    </citation>
    <scope>NUCLEOTIDE SEQUENCE</scope>
    <source>
        <strain evidence="2">MAG_39</strain>
    </source>
</reference>
<dbReference type="SUPFAM" id="SSF53335">
    <property type="entry name" value="S-adenosyl-L-methionine-dependent methyltransferases"/>
    <property type="match status" value="1"/>
</dbReference>
<protein>
    <submittedName>
        <fullName evidence="2">Class I SAM-dependent methyltransferase</fullName>
    </submittedName>
</protein>
<keyword evidence="2" id="KW-0489">Methyltransferase</keyword>
<proteinExistence type="predicted"/>
<accession>A0A953J5M7</accession>